<evidence type="ECO:0000256" key="6">
    <source>
        <dbReference type="ARBA" id="ARBA00022679"/>
    </source>
</evidence>
<evidence type="ECO:0000256" key="12">
    <source>
        <dbReference type="ARBA" id="ARBA00034000"/>
    </source>
</evidence>
<evidence type="ECO:0000256" key="10">
    <source>
        <dbReference type="ARBA" id="ARBA00023268"/>
    </source>
</evidence>
<evidence type="ECO:0000259" key="16">
    <source>
        <dbReference type="Pfam" id="PF00912"/>
    </source>
</evidence>
<feature type="compositionally biased region" description="Low complexity" evidence="14">
    <location>
        <begin position="598"/>
        <end position="608"/>
    </location>
</feature>
<dbReference type="GO" id="GO:0006508">
    <property type="term" value="P:proteolysis"/>
    <property type="evidence" value="ECO:0007669"/>
    <property type="project" value="UniProtKB-KW"/>
</dbReference>
<evidence type="ECO:0000256" key="4">
    <source>
        <dbReference type="ARBA" id="ARBA00022670"/>
    </source>
</evidence>
<dbReference type="GO" id="GO:0030288">
    <property type="term" value="C:outer membrane-bounded periplasmic space"/>
    <property type="evidence" value="ECO:0007669"/>
    <property type="project" value="TreeGrafter"/>
</dbReference>
<feature type="compositionally biased region" description="Basic residues" evidence="14">
    <location>
        <begin position="745"/>
        <end position="754"/>
    </location>
</feature>
<dbReference type="Pfam" id="PF00912">
    <property type="entry name" value="Transgly"/>
    <property type="match status" value="1"/>
</dbReference>
<feature type="compositionally biased region" description="Gly residues" evidence="14">
    <location>
        <begin position="789"/>
        <end position="799"/>
    </location>
</feature>
<dbReference type="PANTHER" id="PTHR32282:SF33">
    <property type="entry name" value="PEPTIDOGLYCAN GLYCOSYLTRANSFERASE"/>
    <property type="match status" value="1"/>
</dbReference>
<feature type="compositionally biased region" description="Basic and acidic residues" evidence="14">
    <location>
        <begin position="724"/>
        <end position="744"/>
    </location>
</feature>
<feature type="domain" description="Glycosyl transferase family 51" evidence="16">
    <location>
        <begin position="58"/>
        <end position="245"/>
    </location>
</feature>
<feature type="compositionally biased region" description="Basic residues" evidence="14">
    <location>
        <begin position="847"/>
        <end position="856"/>
    </location>
</feature>
<dbReference type="GO" id="GO:0008658">
    <property type="term" value="F:penicillin binding"/>
    <property type="evidence" value="ECO:0007669"/>
    <property type="project" value="InterPro"/>
</dbReference>
<keyword evidence="8" id="KW-0133">Cell shape</keyword>
<evidence type="ECO:0000256" key="11">
    <source>
        <dbReference type="ARBA" id="ARBA00023316"/>
    </source>
</evidence>
<dbReference type="PANTHER" id="PTHR32282">
    <property type="entry name" value="BINDING PROTEIN TRANSPEPTIDASE, PUTATIVE-RELATED"/>
    <property type="match status" value="1"/>
</dbReference>
<evidence type="ECO:0000259" key="15">
    <source>
        <dbReference type="Pfam" id="PF00905"/>
    </source>
</evidence>
<keyword evidence="10" id="KW-0511">Multifunctional enzyme</keyword>
<evidence type="ECO:0000313" key="17">
    <source>
        <dbReference type="EMBL" id="SDE26821.1"/>
    </source>
</evidence>
<protein>
    <submittedName>
        <fullName evidence="17">Membrane carboxypeptidase (Penicillin-binding protein)</fullName>
    </submittedName>
</protein>
<dbReference type="SUPFAM" id="SSF56601">
    <property type="entry name" value="beta-lactamase/transpeptidase-like"/>
    <property type="match status" value="1"/>
</dbReference>
<dbReference type="AlphaFoldDB" id="A0A1G7BI88"/>
<feature type="compositionally biased region" description="Basic and acidic residues" evidence="14">
    <location>
        <begin position="833"/>
        <end position="846"/>
    </location>
</feature>
<feature type="compositionally biased region" description="Basic residues" evidence="14">
    <location>
        <begin position="699"/>
        <end position="709"/>
    </location>
</feature>
<evidence type="ECO:0000256" key="5">
    <source>
        <dbReference type="ARBA" id="ARBA00022676"/>
    </source>
</evidence>
<comment type="catalytic activity">
    <reaction evidence="12">
        <text>Preferential cleavage: (Ac)2-L-Lys-D-Ala-|-D-Ala. Also transpeptidation of peptidyl-alanyl moieties that are N-acyl substituents of D-alanine.</text>
        <dbReference type="EC" id="3.4.16.4"/>
    </reaction>
</comment>
<evidence type="ECO:0000256" key="2">
    <source>
        <dbReference type="ARBA" id="ARBA00007739"/>
    </source>
</evidence>
<evidence type="ECO:0000256" key="13">
    <source>
        <dbReference type="ARBA" id="ARBA00049902"/>
    </source>
</evidence>
<feature type="compositionally biased region" description="Low complexity" evidence="14">
    <location>
        <begin position="755"/>
        <end position="765"/>
    </location>
</feature>
<organism evidence="17 18">
    <name type="scientific">Auraticoccus monumenti</name>
    <dbReference type="NCBI Taxonomy" id="675864"/>
    <lineage>
        <taxon>Bacteria</taxon>
        <taxon>Bacillati</taxon>
        <taxon>Actinomycetota</taxon>
        <taxon>Actinomycetes</taxon>
        <taxon>Propionibacteriales</taxon>
        <taxon>Propionibacteriaceae</taxon>
        <taxon>Auraticoccus</taxon>
    </lineage>
</organism>
<keyword evidence="5" id="KW-0328">Glycosyltransferase</keyword>
<dbReference type="EMBL" id="LT629688">
    <property type="protein sequence ID" value="SDE26821.1"/>
    <property type="molecule type" value="Genomic_DNA"/>
</dbReference>
<reference evidence="17 18" key="1">
    <citation type="submission" date="2016-10" db="EMBL/GenBank/DDBJ databases">
        <authorList>
            <person name="de Groot N.N."/>
        </authorList>
    </citation>
    <scope>NUCLEOTIDE SEQUENCE [LARGE SCALE GENOMIC DNA]</scope>
    <source>
        <strain evidence="17 18">MON 2.2</strain>
    </source>
</reference>
<dbReference type="FunFam" id="1.10.3810.10:FF:000001">
    <property type="entry name" value="Penicillin-binding protein 1A"/>
    <property type="match status" value="1"/>
</dbReference>
<gene>
    <name evidence="17" type="ORF">SAMN04489747_2970</name>
</gene>
<dbReference type="Proteomes" id="UP000198546">
    <property type="component" value="Chromosome i"/>
</dbReference>
<keyword evidence="3 17" id="KW-0121">Carboxypeptidase</keyword>
<dbReference type="InterPro" id="IPR012338">
    <property type="entry name" value="Beta-lactam/transpept-like"/>
</dbReference>
<comment type="catalytic activity">
    <reaction evidence="13">
        <text>[GlcNAc-(1-&gt;4)-Mur2Ac(oyl-L-Ala-gamma-D-Glu-L-Lys-D-Ala-D-Ala)](n)-di-trans,octa-cis-undecaprenyl diphosphate + beta-D-GlcNAc-(1-&gt;4)-Mur2Ac(oyl-L-Ala-gamma-D-Glu-L-Lys-D-Ala-D-Ala)-di-trans,octa-cis-undecaprenyl diphosphate = [GlcNAc-(1-&gt;4)-Mur2Ac(oyl-L-Ala-gamma-D-Glu-L-Lys-D-Ala-D-Ala)](n+1)-di-trans,octa-cis-undecaprenyl diphosphate + di-trans,octa-cis-undecaprenyl diphosphate + H(+)</text>
        <dbReference type="Rhea" id="RHEA:23708"/>
        <dbReference type="Rhea" id="RHEA-COMP:9602"/>
        <dbReference type="Rhea" id="RHEA-COMP:9603"/>
        <dbReference type="ChEBI" id="CHEBI:15378"/>
        <dbReference type="ChEBI" id="CHEBI:58405"/>
        <dbReference type="ChEBI" id="CHEBI:60033"/>
        <dbReference type="ChEBI" id="CHEBI:78435"/>
        <dbReference type="EC" id="2.4.99.28"/>
    </reaction>
</comment>
<comment type="similarity">
    <text evidence="2">In the N-terminal section; belongs to the glycosyltransferase 51 family.</text>
</comment>
<evidence type="ECO:0000256" key="8">
    <source>
        <dbReference type="ARBA" id="ARBA00022960"/>
    </source>
</evidence>
<evidence type="ECO:0000256" key="1">
    <source>
        <dbReference type="ARBA" id="ARBA00007090"/>
    </source>
</evidence>
<dbReference type="InterPro" id="IPR001460">
    <property type="entry name" value="PCN-bd_Tpept"/>
</dbReference>
<dbReference type="InterPro" id="IPR036950">
    <property type="entry name" value="PBP_transglycosylase"/>
</dbReference>
<keyword evidence="6" id="KW-0808">Transferase</keyword>
<feature type="compositionally biased region" description="Low complexity" evidence="14">
    <location>
        <begin position="675"/>
        <end position="690"/>
    </location>
</feature>
<keyword evidence="11" id="KW-0961">Cell wall biogenesis/degradation</keyword>
<dbReference type="Gene3D" id="1.10.3810.10">
    <property type="entry name" value="Biosynthetic peptidoglycan transglycosylase-like"/>
    <property type="match status" value="1"/>
</dbReference>
<dbReference type="InterPro" id="IPR001264">
    <property type="entry name" value="Glyco_trans_51"/>
</dbReference>
<comment type="similarity">
    <text evidence="1">In the C-terminal section; belongs to the transpeptidase family.</text>
</comment>
<accession>A0A1G7BI88</accession>
<dbReference type="GO" id="GO:0008360">
    <property type="term" value="P:regulation of cell shape"/>
    <property type="evidence" value="ECO:0007669"/>
    <property type="project" value="UniProtKB-KW"/>
</dbReference>
<name>A0A1G7BI88_9ACTN</name>
<dbReference type="GO" id="GO:0071555">
    <property type="term" value="P:cell wall organization"/>
    <property type="evidence" value="ECO:0007669"/>
    <property type="project" value="UniProtKB-KW"/>
</dbReference>
<keyword evidence="4" id="KW-0645">Protease</keyword>
<dbReference type="SUPFAM" id="SSF53955">
    <property type="entry name" value="Lysozyme-like"/>
    <property type="match status" value="1"/>
</dbReference>
<sequence>MFVVVAVLMGLLAGGLVVPWVVMAGAGSRSAAGAVELLPTDLETPPQPERSRVLMSDGSVLATFYEQNRVYVPLEDIAPVMRQAQVAIEDHRFYEHGALDLTGTLRALLRNSAGGSTQGGSSLTQQYVKMVQVEKARASGDDASVEAAQEKTYRRKLQELRYALAVEERLSKDEILERYLNIAYFGDGAYGVEQAARQFFGTSAADLDLAQAAMLAGLVQNPTATDPRRQPEAAVERRDVVINRMAGLGLVSTQAAAAARAEDWDPTRVRTAANGCVDTQFPFLCDYVRRTLLTDEALGRTEAEREALLEQGGLTIRTRIEPATQKAAEEAISDLVDPRDPVIATMTMVEPGTGQVLAMAQSRPEMGDGPGQTFYNYAVRTSLGGAEGFQAGSTFKAFTAAAALEEGISVQQRYDSPSRMDFSGQRFDSCEGRQTVPQGYRPKNSTRSGPDMTMSYAMAWSVNTYFLQLGRDTGMCHVTSMTERLGVELASGEELSSRSSVFSLPLGSVDITPLSMTEAYSTFAAEGVHCEPVVVQRITSRDGDDLGVGAEDCDRVVDRGVSGAVTGLLSDVMDGAGGPARPAPPGRWQDRRHRRQPGRLVLRLLPRGGRVRLDRGGQGRRPLGRPSTLPHRAPALRRPGAQRRRQRRRGGPDLASGDDRGPRGTSSDRAPSHPGPAGAARRPGRAAGPRAGRGGGPRPPRRRRLHRGHPPGAEPTSGGRGAGRHTEPPGTGRHDHPLCGDQARRRPCTSRPLRRPLTLSTPGPTARARPDTAGDPGQWRISPVSSGRPGLGFAQGAGPGLAVAPQGVKIRRPSASDRSNCSTPLPDLGCGDRAVRGPLGRDDAVRGRARSRTRRR</sequence>
<evidence type="ECO:0000256" key="9">
    <source>
        <dbReference type="ARBA" id="ARBA00022984"/>
    </source>
</evidence>
<dbReference type="Pfam" id="PF00905">
    <property type="entry name" value="Transpeptidase"/>
    <property type="match status" value="1"/>
</dbReference>
<dbReference type="Gene3D" id="3.40.710.10">
    <property type="entry name" value="DD-peptidase/beta-lactamase superfamily"/>
    <property type="match status" value="1"/>
</dbReference>
<proteinExistence type="inferred from homology"/>
<keyword evidence="9" id="KW-0573">Peptidoglycan synthesis</keyword>
<evidence type="ECO:0000256" key="14">
    <source>
        <dbReference type="SAM" id="MobiDB-lite"/>
    </source>
</evidence>
<keyword evidence="7" id="KW-0378">Hydrolase</keyword>
<dbReference type="GO" id="GO:0009252">
    <property type="term" value="P:peptidoglycan biosynthetic process"/>
    <property type="evidence" value="ECO:0007669"/>
    <property type="project" value="UniProtKB-KW"/>
</dbReference>
<feature type="compositionally biased region" description="Basic residues" evidence="14">
    <location>
        <begin position="640"/>
        <end position="649"/>
    </location>
</feature>
<dbReference type="InterPro" id="IPR050396">
    <property type="entry name" value="Glycosyltr_51/Transpeptidase"/>
</dbReference>
<dbReference type="GO" id="GO:0009002">
    <property type="term" value="F:serine-type D-Ala-D-Ala carboxypeptidase activity"/>
    <property type="evidence" value="ECO:0007669"/>
    <property type="project" value="UniProtKB-EC"/>
</dbReference>
<dbReference type="GO" id="GO:0008955">
    <property type="term" value="F:peptidoglycan glycosyltransferase activity"/>
    <property type="evidence" value="ECO:0007669"/>
    <property type="project" value="UniProtKB-EC"/>
</dbReference>
<dbReference type="InterPro" id="IPR023346">
    <property type="entry name" value="Lysozyme-like_dom_sf"/>
</dbReference>
<evidence type="ECO:0000313" key="18">
    <source>
        <dbReference type="Proteomes" id="UP000198546"/>
    </source>
</evidence>
<evidence type="ECO:0000256" key="7">
    <source>
        <dbReference type="ARBA" id="ARBA00022801"/>
    </source>
</evidence>
<keyword evidence="18" id="KW-1185">Reference proteome</keyword>
<feature type="domain" description="Penicillin-binding protein transpeptidase" evidence="15">
    <location>
        <begin position="345"/>
        <end position="540"/>
    </location>
</feature>
<evidence type="ECO:0000256" key="3">
    <source>
        <dbReference type="ARBA" id="ARBA00022645"/>
    </source>
</evidence>
<feature type="region of interest" description="Disordered" evidence="14">
    <location>
        <begin position="570"/>
        <end position="856"/>
    </location>
</feature>
<feature type="compositionally biased region" description="Low complexity" evidence="14">
    <location>
        <begin position="620"/>
        <end position="639"/>
    </location>
</feature>
<dbReference type="STRING" id="675864.SAMN04489747_2970"/>